<dbReference type="Gene3D" id="1.10.287.1040">
    <property type="entry name" value="Exonuclease VII, small subunit"/>
    <property type="match status" value="1"/>
</dbReference>
<dbReference type="Pfam" id="PF02609">
    <property type="entry name" value="Exonuc_VII_S"/>
    <property type="match status" value="1"/>
</dbReference>
<comment type="function">
    <text evidence="6">Bidirectionally degrades single-stranded DNA into large acid-insoluble oligonucleotides, which are then degraded further into small acid-soluble oligonucleotides.</text>
</comment>
<dbReference type="NCBIfam" id="TIGR01280">
    <property type="entry name" value="xseB"/>
    <property type="match status" value="1"/>
</dbReference>
<dbReference type="GO" id="GO:0005829">
    <property type="term" value="C:cytosol"/>
    <property type="evidence" value="ECO:0007669"/>
    <property type="project" value="TreeGrafter"/>
</dbReference>
<reference evidence="8 9" key="1">
    <citation type="submission" date="2017-09" db="EMBL/GenBank/DDBJ databases">
        <title>Bloom of a denitrifying methanotroph, Candidatus Methylomirabilis limnetica, in a deep stratified lake.</title>
        <authorList>
            <person name="Graf J.S."/>
            <person name="Marchant H.K."/>
            <person name="Tienken D."/>
            <person name="Hach P.F."/>
            <person name="Brand A."/>
            <person name="Schubert C.J."/>
            <person name="Kuypers M.M."/>
            <person name="Milucka J."/>
        </authorList>
    </citation>
    <scope>NUCLEOTIDE SEQUENCE [LARGE SCALE GENOMIC DNA]</scope>
    <source>
        <strain evidence="8 9">Zug</strain>
    </source>
</reference>
<sequence>MEEVRFEEALKQLGAVVSRLEIGDLPLEEALSIFEEGIRLTKLCSARLSEAEQRVNILVRSVGSPSGELEERPFPALSPVEGEEGEEEL</sequence>
<evidence type="ECO:0000256" key="4">
    <source>
        <dbReference type="ARBA" id="ARBA00022801"/>
    </source>
</evidence>
<evidence type="ECO:0000313" key="9">
    <source>
        <dbReference type="Proteomes" id="UP000241436"/>
    </source>
</evidence>
<proteinExistence type="inferred from homology"/>
<feature type="region of interest" description="Disordered" evidence="7">
    <location>
        <begin position="64"/>
        <end position="89"/>
    </location>
</feature>
<dbReference type="SUPFAM" id="SSF116842">
    <property type="entry name" value="XseB-like"/>
    <property type="match status" value="1"/>
</dbReference>
<evidence type="ECO:0000256" key="5">
    <source>
        <dbReference type="ARBA" id="ARBA00022839"/>
    </source>
</evidence>
<reference evidence="9" key="2">
    <citation type="journal article" date="2018" name="Environ. Microbiol.">
        <title>Bloom of a denitrifying methanotroph, 'Candidatus Methylomirabilis limnetica', in a deep stratified lake.</title>
        <authorList>
            <person name="Graf J.S."/>
            <person name="Mayr M.J."/>
            <person name="Marchant H.K."/>
            <person name="Tienken D."/>
            <person name="Hach P.F."/>
            <person name="Brand A."/>
            <person name="Schubert C.J."/>
            <person name="Kuypers M.M."/>
            <person name="Milucka J."/>
        </authorList>
    </citation>
    <scope>NUCLEOTIDE SEQUENCE [LARGE SCALE GENOMIC DNA]</scope>
    <source>
        <strain evidence="9">Zug</strain>
    </source>
</reference>
<gene>
    <name evidence="6 8" type="primary">xseB</name>
    <name evidence="8" type="ORF">CLG94_08640</name>
</gene>
<evidence type="ECO:0000256" key="6">
    <source>
        <dbReference type="HAMAP-Rule" id="MF_00337"/>
    </source>
</evidence>
<dbReference type="InterPro" id="IPR003761">
    <property type="entry name" value="Exonuc_VII_S"/>
</dbReference>
<dbReference type="InterPro" id="IPR037004">
    <property type="entry name" value="Exonuc_VII_ssu_sf"/>
</dbReference>
<dbReference type="GO" id="GO:0006308">
    <property type="term" value="P:DNA catabolic process"/>
    <property type="evidence" value="ECO:0007669"/>
    <property type="project" value="UniProtKB-UniRule"/>
</dbReference>
<keyword evidence="3 6" id="KW-0540">Nuclease</keyword>
<comment type="similarity">
    <text evidence="1 6">Belongs to the XseB family.</text>
</comment>
<dbReference type="PANTHER" id="PTHR34137">
    <property type="entry name" value="EXODEOXYRIBONUCLEASE 7 SMALL SUBUNIT"/>
    <property type="match status" value="1"/>
</dbReference>
<comment type="subcellular location">
    <subcellularLocation>
        <location evidence="6">Cytoplasm</location>
    </subcellularLocation>
</comment>
<dbReference type="EMBL" id="NVQC01000022">
    <property type="protein sequence ID" value="PTL35811.1"/>
    <property type="molecule type" value="Genomic_DNA"/>
</dbReference>
<name>A0A2T4TXG8_9BACT</name>
<evidence type="ECO:0000256" key="3">
    <source>
        <dbReference type="ARBA" id="ARBA00022722"/>
    </source>
</evidence>
<comment type="caution">
    <text evidence="8">The sequence shown here is derived from an EMBL/GenBank/DDBJ whole genome shotgun (WGS) entry which is preliminary data.</text>
</comment>
<evidence type="ECO:0000313" key="8">
    <source>
        <dbReference type="EMBL" id="PTL35811.1"/>
    </source>
</evidence>
<dbReference type="AlphaFoldDB" id="A0A2T4TXG8"/>
<keyword evidence="2 6" id="KW-0963">Cytoplasm</keyword>
<evidence type="ECO:0000256" key="7">
    <source>
        <dbReference type="SAM" id="MobiDB-lite"/>
    </source>
</evidence>
<organism evidence="8 9">
    <name type="scientific">Candidatus Methylomirabilis limnetica</name>
    <dbReference type="NCBI Taxonomy" id="2033718"/>
    <lineage>
        <taxon>Bacteria</taxon>
        <taxon>Candidatus Methylomirabilota</taxon>
        <taxon>Candidatus Methylomirabilia</taxon>
        <taxon>Candidatus Methylomirabilales</taxon>
        <taxon>Candidatus Methylomirabilaceae</taxon>
        <taxon>Candidatus Methylomirabilis</taxon>
    </lineage>
</organism>
<dbReference type="EC" id="3.1.11.6" evidence="6"/>
<keyword evidence="9" id="KW-1185">Reference proteome</keyword>
<dbReference type="GO" id="GO:0008855">
    <property type="term" value="F:exodeoxyribonuclease VII activity"/>
    <property type="evidence" value="ECO:0007669"/>
    <property type="project" value="UniProtKB-UniRule"/>
</dbReference>
<keyword evidence="4 6" id="KW-0378">Hydrolase</keyword>
<dbReference type="OrthoDB" id="122704at2"/>
<evidence type="ECO:0000256" key="2">
    <source>
        <dbReference type="ARBA" id="ARBA00022490"/>
    </source>
</evidence>
<accession>A0A2T4TXG8</accession>
<evidence type="ECO:0000256" key="1">
    <source>
        <dbReference type="ARBA" id="ARBA00009998"/>
    </source>
</evidence>
<dbReference type="GO" id="GO:0009318">
    <property type="term" value="C:exodeoxyribonuclease VII complex"/>
    <property type="evidence" value="ECO:0007669"/>
    <property type="project" value="UniProtKB-UniRule"/>
</dbReference>
<dbReference type="RefSeq" id="WP_107562646.1">
    <property type="nucleotide sequence ID" value="NZ_NVQC01000022.1"/>
</dbReference>
<dbReference type="PANTHER" id="PTHR34137:SF1">
    <property type="entry name" value="EXODEOXYRIBONUCLEASE 7 SMALL SUBUNIT"/>
    <property type="match status" value="1"/>
</dbReference>
<keyword evidence="5 6" id="KW-0269">Exonuclease</keyword>
<comment type="subunit">
    <text evidence="6">Heterooligomer composed of large and small subunits.</text>
</comment>
<protein>
    <recommendedName>
        <fullName evidence="6">Exodeoxyribonuclease 7 small subunit</fullName>
        <ecNumber evidence="6">3.1.11.6</ecNumber>
    </recommendedName>
    <alternativeName>
        <fullName evidence="6">Exodeoxyribonuclease VII small subunit</fullName>
        <shortName evidence="6">Exonuclease VII small subunit</shortName>
    </alternativeName>
</protein>
<dbReference type="HAMAP" id="MF_00337">
    <property type="entry name" value="Exonuc_7_S"/>
    <property type="match status" value="1"/>
</dbReference>
<comment type="catalytic activity">
    <reaction evidence="6">
        <text>Exonucleolytic cleavage in either 5'- to 3'- or 3'- to 5'-direction to yield nucleoside 5'-phosphates.</text>
        <dbReference type="EC" id="3.1.11.6"/>
    </reaction>
</comment>
<dbReference type="Proteomes" id="UP000241436">
    <property type="component" value="Unassembled WGS sequence"/>
</dbReference>